<protein>
    <recommendedName>
        <fullName evidence="4">Altered inheritance of mitochondria protein 11</fullName>
    </recommendedName>
</protein>
<dbReference type="AlphaFoldDB" id="A0A2I2GI79"/>
<feature type="compositionally biased region" description="Low complexity" evidence="5">
    <location>
        <begin position="26"/>
        <end position="42"/>
    </location>
</feature>
<sequence>MLSSLFSRGSDQPSSPPASTSNPQDTPSSSTTQNHTSTTTAETKPENEPLPELRFIKPTTKHKLLLGGLAFMTFSLMTTRRALKRRWLAQIPPYYTSAPYHRPKVNGGVEAFEALNLATLNVISFGMVGTGAAMVALDINRVEDMRRFVRREFNADGEEVTKTDQELEEEVAAWVGSVLGKKFEREVRKEQLEGKDGAGAAAVKEEKN</sequence>
<dbReference type="GO" id="GO:0005739">
    <property type="term" value="C:mitochondrion"/>
    <property type="evidence" value="ECO:0007669"/>
    <property type="project" value="TreeGrafter"/>
</dbReference>
<evidence type="ECO:0000256" key="5">
    <source>
        <dbReference type="SAM" id="MobiDB-lite"/>
    </source>
</evidence>
<proteinExistence type="inferred from homology"/>
<dbReference type="Proteomes" id="UP000234275">
    <property type="component" value="Unassembled WGS sequence"/>
</dbReference>
<dbReference type="GO" id="GO:0016020">
    <property type="term" value="C:membrane"/>
    <property type="evidence" value="ECO:0007669"/>
    <property type="project" value="UniProtKB-SubCell"/>
</dbReference>
<keyword evidence="7" id="KW-1185">Reference proteome</keyword>
<feature type="region of interest" description="Disordered" evidence="5">
    <location>
        <begin position="1"/>
        <end position="53"/>
    </location>
</feature>
<dbReference type="EMBL" id="MSFO01000002">
    <property type="protein sequence ID" value="PLB52579.1"/>
    <property type="molecule type" value="Genomic_DNA"/>
</dbReference>
<comment type="caution">
    <text evidence="6">The sequence shown here is derived from an EMBL/GenBank/DDBJ whole genome shotgun (WGS) entry which is preliminary data.</text>
</comment>
<evidence type="ECO:0000256" key="1">
    <source>
        <dbReference type="ARBA" id="ARBA00022692"/>
    </source>
</evidence>
<gene>
    <name evidence="4" type="primary">AIM11</name>
    <name evidence="6" type="ORF">P170DRAFT_351982</name>
</gene>
<name>A0A2I2GI79_9EURO</name>
<feature type="compositionally biased region" description="Polar residues" evidence="5">
    <location>
        <begin position="1"/>
        <end position="25"/>
    </location>
</feature>
<reference evidence="6 7" key="1">
    <citation type="submission" date="2016-12" db="EMBL/GenBank/DDBJ databases">
        <title>The genomes of Aspergillus section Nigri reveals drivers in fungal speciation.</title>
        <authorList>
            <consortium name="DOE Joint Genome Institute"/>
            <person name="Vesth T.C."/>
            <person name="Nybo J."/>
            <person name="Theobald S."/>
            <person name="Brandl J."/>
            <person name="Frisvad J.C."/>
            <person name="Nielsen K.F."/>
            <person name="Lyhne E.K."/>
            <person name="Kogle M.E."/>
            <person name="Kuo A."/>
            <person name="Riley R."/>
            <person name="Clum A."/>
            <person name="Nolan M."/>
            <person name="Lipzen A."/>
            <person name="Salamov A."/>
            <person name="Henrissat B."/>
            <person name="Wiebenga A."/>
            <person name="De Vries R.P."/>
            <person name="Grigoriev I.V."/>
            <person name="Mortensen U.H."/>
            <person name="Andersen M.R."/>
            <person name="Baker S.E."/>
        </authorList>
    </citation>
    <scope>NUCLEOTIDE SEQUENCE [LARGE SCALE GENOMIC DNA]</scope>
    <source>
        <strain evidence="6 7">IBT 23096</strain>
    </source>
</reference>
<dbReference type="VEuPathDB" id="FungiDB:P170DRAFT_351982"/>
<organism evidence="6 7">
    <name type="scientific">Aspergillus steynii IBT 23096</name>
    <dbReference type="NCBI Taxonomy" id="1392250"/>
    <lineage>
        <taxon>Eukaryota</taxon>
        <taxon>Fungi</taxon>
        <taxon>Dikarya</taxon>
        <taxon>Ascomycota</taxon>
        <taxon>Pezizomycotina</taxon>
        <taxon>Eurotiomycetes</taxon>
        <taxon>Eurotiomycetidae</taxon>
        <taxon>Eurotiales</taxon>
        <taxon>Aspergillaceae</taxon>
        <taxon>Aspergillus</taxon>
        <taxon>Aspergillus subgen. Circumdati</taxon>
    </lineage>
</organism>
<comment type="similarity">
    <text evidence="4">Belongs to the AIM11 family.</text>
</comment>
<comment type="subcellular location">
    <subcellularLocation>
        <location evidence="4">Membrane</location>
        <topology evidence="4">Multi-pass membrane protein</topology>
    </subcellularLocation>
</comment>
<evidence type="ECO:0000256" key="2">
    <source>
        <dbReference type="ARBA" id="ARBA00022989"/>
    </source>
</evidence>
<dbReference type="OrthoDB" id="3558022at2759"/>
<keyword evidence="3" id="KW-0472">Membrane</keyword>
<keyword evidence="2" id="KW-1133">Transmembrane helix</keyword>
<evidence type="ECO:0000313" key="7">
    <source>
        <dbReference type="Proteomes" id="UP000234275"/>
    </source>
</evidence>
<dbReference type="InterPro" id="IPR038814">
    <property type="entry name" value="AIM11"/>
</dbReference>
<evidence type="ECO:0000313" key="6">
    <source>
        <dbReference type="EMBL" id="PLB52579.1"/>
    </source>
</evidence>
<accession>A0A2I2GI79</accession>
<evidence type="ECO:0000256" key="3">
    <source>
        <dbReference type="ARBA" id="ARBA00023136"/>
    </source>
</evidence>
<evidence type="ECO:0000256" key="4">
    <source>
        <dbReference type="RuleBase" id="RU367098"/>
    </source>
</evidence>
<keyword evidence="1" id="KW-0812">Transmembrane</keyword>
<dbReference type="PANTHER" id="PTHR39136">
    <property type="entry name" value="ALTERED INHERITANCE OF MITOCHONDRIA PROTEIN 11"/>
    <property type="match status" value="1"/>
</dbReference>
<dbReference type="PANTHER" id="PTHR39136:SF1">
    <property type="entry name" value="ALTERED INHERITANCE OF MITOCHONDRIA PROTEIN 11"/>
    <property type="match status" value="1"/>
</dbReference>
<dbReference type="STRING" id="1392250.A0A2I2GI79"/>